<dbReference type="InterPro" id="IPR001041">
    <property type="entry name" value="2Fe-2S_ferredoxin-type"/>
</dbReference>
<feature type="domain" description="4Fe-4S His(Cys)3-ligated-type" evidence="16">
    <location>
        <begin position="85"/>
        <end position="124"/>
    </location>
</feature>
<gene>
    <name evidence="17" type="primary">nuoG</name>
    <name evidence="17" type="ORF">D9V79_00530</name>
</gene>
<dbReference type="GO" id="GO:0048038">
    <property type="term" value="F:quinone binding"/>
    <property type="evidence" value="ECO:0007669"/>
    <property type="project" value="UniProtKB-UniRule"/>
</dbReference>
<keyword evidence="3 13" id="KW-0004">4Fe-4S</keyword>
<comment type="subunit">
    <text evidence="11">Composed of 13 different subunits. Subunits NuoCD, E, F, and G constitute the peripheral sector of the complex.</text>
</comment>
<dbReference type="SUPFAM" id="SSF54862">
    <property type="entry name" value="4Fe-4S ferredoxins"/>
    <property type="match status" value="1"/>
</dbReference>
<evidence type="ECO:0000256" key="6">
    <source>
        <dbReference type="ARBA" id="ARBA00022723"/>
    </source>
</evidence>
<dbReference type="GO" id="GO:0051539">
    <property type="term" value="F:4 iron, 4 sulfur cluster binding"/>
    <property type="evidence" value="ECO:0007669"/>
    <property type="project" value="UniProtKB-KW"/>
</dbReference>
<dbReference type="SMART" id="SM00926">
    <property type="entry name" value="Molybdop_Fe4S4"/>
    <property type="match status" value="1"/>
</dbReference>
<dbReference type="GO" id="GO:0016020">
    <property type="term" value="C:membrane"/>
    <property type="evidence" value="ECO:0007669"/>
    <property type="project" value="InterPro"/>
</dbReference>
<dbReference type="InterPro" id="IPR019574">
    <property type="entry name" value="NADH_UbQ_OxRdtase_Gsu_4Fe4S-bd"/>
</dbReference>
<dbReference type="Pfam" id="PF10588">
    <property type="entry name" value="NADH-G_4Fe-4S_3"/>
    <property type="match status" value="1"/>
</dbReference>
<dbReference type="PANTHER" id="PTHR43105:SF10">
    <property type="entry name" value="NADH-QUINONE OXIDOREDUCTASE SUBUNIT G"/>
    <property type="match status" value="1"/>
</dbReference>
<keyword evidence="17" id="KW-0560">Oxidoreductase</keyword>
<dbReference type="GO" id="GO:0051537">
    <property type="term" value="F:2 iron, 2 sulfur cluster binding"/>
    <property type="evidence" value="ECO:0007669"/>
    <property type="project" value="UniProtKB-UniRule"/>
</dbReference>
<evidence type="ECO:0000313" key="17">
    <source>
        <dbReference type="EMBL" id="QCI26296.1"/>
    </source>
</evidence>
<name>A0A4D6Y8M6_9GAMM</name>
<dbReference type="GO" id="GO:0042773">
    <property type="term" value="P:ATP synthesis coupled electron transport"/>
    <property type="evidence" value="ECO:0007669"/>
    <property type="project" value="InterPro"/>
</dbReference>
<accession>A0A4D6Y8M6</accession>
<reference evidence="17 18" key="1">
    <citation type="submission" date="2018-10" db="EMBL/GenBank/DDBJ databases">
        <title>Comparative functional genomics of the obligate endosymbiont Buchnera aphidicola.</title>
        <authorList>
            <person name="Chong R.A."/>
        </authorList>
    </citation>
    <scope>NUCLEOTIDE SEQUENCE [LARGE SCALE GENOMIC DNA]</scope>
    <source>
        <strain evidence="17 18">Ssp</strain>
    </source>
</reference>
<evidence type="ECO:0000259" key="15">
    <source>
        <dbReference type="PROSITE" id="PS51669"/>
    </source>
</evidence>
<dbReference type="InterPro" id="IPR054351">
    <property type="entry name" value="NADH_UbQ_OxRdtase_ferredoxin"/>
</dbReference>
<dbReference type="RefSeq" id="WP_158351652.1">
    <property type="nucleotide sequence ID" value="NZ_CP032998.1"/>
</dbReference>
<evidence type="ECO:0000256" key="7">
    <source>
        <dbReference type="ARBA" id="ARBA00022967"/>
    </source>
</evidence>
<dbReference type="PROSITE" id="PS00642">
    <property type="entry name" value="COMPLEX1_75K_2"/>
    <property type="match status" value="1"/>
</dbReference>
<keyword evidence="5 13" id="KW-0874">Quinone</keyword>
<dbReference type="Gene3D" id="3.10.20.740">
    <property type="match status" value="1"/>
</dbReference>
<keyword evidence="9 13" id="KW-0411">Iron-sulfur</keyword>
<dbReference type="GO" id="GO:0046872">
    <property type="term" value="F:metal ion binding"/>
    <property type="evidence" value="ECO:0007669"/>
    <property type="project" value="UniProtKB-UniRule"/>
</dbReference>
<dbReference type="EMBL" id="CP032998">
    <property type="protein sequence ID" value="QCI26296.1"/>
    <property type="molecule type" value="Genomic_DNA"/>
</dbReference>
<protein>
    <recommendedName>
        <fullName evidence="13">NADH-quinone oxidoreductase</fullName>
        <ecNumber evidence="13">7.1.1.-</ecNumber>
    </recommendedName>
</protein>
<dbReference type="EC" id="7.1.1.-" evidence="13"/>
<evidence type="ECO:0000256" key="3">
    <source>
        <dbReference type="ARBA" id="ARBA00022485"/>
    </source>
</evidence>
<comment type="cofactor">
    <cofactor evidence="1 13">
        <name>[4Fe-4S] cluster</name>
        <dbReference type="ChEBI" id="CHEBI:49883"/>
    </cofactor>
</comment>
<evidence type="ECO:0000256" key="13">
    <source>
        <dbReference type="RuleBase" id="RU003525"/>
    </source>
</evidence>
<dbReference type="InterPro" id="IPR006656">
    <property type="entry name" value="Mopterin_OxRdtase"/>
</dbReference>
<dbReference type="SUPFAM" id="SSF53706">
    <property type="entry name" value="Formate dehydrogenase/DMSO reductase, domains 1-3"/>
    <property type="match status" value="1"/>
</dbReference>
<dbReference type="Pfam" id="PF13510">
    <property type="entry name" value="Fer2_4"/>
    <property type="match status" value="1"/>
</dbReference>
<dbReference type="Pfam" id="PF04879">
    <property type="entry name" value="Molybdop_Fe4S4"/>
    <property type="match status" value="1"/>
</dbReference>
<evidence type="ECO:0000259" key="16">
    <source>
        <dbReference type="PROSITE" id="PS51839"/>
    </source>
</evidence>
<evidence type="ECO:0000256" key="1">
    <source>
        <dbReference type="ARBA" id="ARBA00001966"/>
    </source>
</evidence>
<feature type="domain" description="2Fe-2S ferredoxin-type" evidence="14">
    <location>
        <begin position="2"/>
        <end position="85"/>
    </location>
</feature>
<keyword evidence="10 13" id="KW-0520">NAD</keyword>
<sequence length="907" mass="104911">MDKVIIFINSHKYYVDSSYNLLQICLSLNIDVPYFCWHPALGSVGSCRLCAVKQYSTFYDNTGRIIMSCMSSVSDNMIISTIDREVQKNQKGIIELLMTNHPHDCPVCEEGGSCHLQDMTVMVKHNIRRYMFPKRTHRNQYLGSFISHQMNRCISCYRCVRYYRDYADGTDFGVYGTSNNVYFGRFKDGTLESEYSGNLVEVCPTGVFTDKIYSQNYNRKWDLQYSPSICQHCCVGCNIIIGERYGKLNKVENRYHHSINRYFLCDLGRFGYNYVNVKKRYKQPFINIINDKKFLKKKDTIKLISNILCNSTCTIGIGSIRSSIENNFSLRKLVGKDNFSSGMLDMDHNCVKLIIDVLENSGIYVPTLPEIEKYDLILIIGEDITQTASMIALSVRQAAKRNNCNNNVNYKNIPKWHSAAMLNISYNNKKCVYILHTHETKLDDIAALNYYGSIQEQEIFAFSIENRICNMKKNLNCLNSSCNNEIDIVVNALMLCKKPLIISGSHSGSMNLIQSSVNIAKGLKNLYKDVGLVLLTPAVNSIGVGILSHMSLENVLDKCDNNMVDTLIILENNLYRHISEEVLNPILKKVNNIIVLDHQIHKIINKSTIFLPLSNFSESSGTVINYEGRAQRFFSSFNPVWYDHKSCILEGWKWLYKIYFQSNKIQKFSHIQFDTVIQEYTQNIHIFKNIKNIAPDANFRIYGQKIARLPHRASSRTAVNIHKNIHEPMQKIDYDTMFSFSMEGNQNSVKYSQYVPFIWSPGWNSSQLWNKYEFSKLNFDSGVRLFPLKNSNVSYTFKPKYHDMSIIIKKQWCVIPYYLLLGSEEMSYQSLEIKEKFYKIYALISLYHKKELDKKVRIEFYYLGKIFQFFIKFSSKLTSYNIGLPVGIPGIPRSLIGYKIKNIRGII</sequence>
<dbReference type="SUPFAM" id="SSF54292">
    <property type="entry name" value="2Fe-2S ferredoxin-like"/>
    <property type="match status" value="1"/>
</dbReference>
<dbReference type="Proteomes" id="UP000298636">
    <property type="component" value="Chromosome"/>
</dbReference>
<dbReference type="AlphaFoldDB" id="A0A4D6Y8M6"/>
<evidence type="ECO:0000313" key="18">
    <source>
        <dbReference type="Proteomes" id="UP000298636"/>
    </source>
</evidence>
<dbReference type="PROSITE" id="PS00643">
    <property type="entry name" value="COMPLEX1_75K_3"/>
    <property type="match status" value="1"/>
</dbReference>
<keyword evidence="8 13" id="KW-0408">Iron</keyword>
<evidence type="ECO:0000256" key="11">
    <source>
        <dbReference type="ARBA" id="ARBA00026021"/>
    </source>
</evidence>
<dbReference type="CDD" id="cd00207">
    <property type="entry name" value="fer2"/>
    <property type="match status" value="1"/>
</dbReference>
<keyword evidence="7 13" id="KW-1278">Translocase</keyword>
<evidence type="ECO:0000256" key="4">
    <source>
        <dbReference type="ARBA" id="ARBA00022714"/>
    </source>
</evidence>
<evidence type="ECO:0000256" key="8">
    <source>
        <dbReference type="ARBA" id="ARBA00023004"/>
    </source>
</evidence>
<dbReference type="PROSITE" id="PS00641">
    <property type="entry name" value="COMPLEX1_75K_1"/>
    <property type="match status" value="1"/>
</dbReference>
<dbReference type="PROSITE" id="PS51839">
    <property type="entry name" value="4FE4S_HC3"/>
    <property type="match status" value="1"/>
</dbReference>
<comment type="catalytic activity">
    <reaction evidence="12 13">
        <text>a quinone + NADH + 5 H(+)(in) = a quinol + NAD(+) + 4 H(+)(out)</text>
        <dbReference type="Rhea" id="RHEA:57888"/>
        <dbReference type="ChEBI" id="CHEBI:15378"/>
        <dbReference type="ChEBI" id="CHEBI:24646"/>
        <dbReference type="ChEBI" id="CHEBI:57540"/>
        <dbReference type="ChEBI" id="CHEBI:57945"/>
        <dbReference type="ChEBI" id="CHEBI:132124"/>
    </reaction>
</comment>
<dbReference type="Pfam" id="PF22117">
    <property type="entry name" value="Fer4_Nqo3"/>
    <property type="match status" value="1"/>
</dbReference>
<evidence type="ECO:0000256" key="2">
    <source>
        <dbReference type="ARBA" id="ARBA00005404"/>
    </source>
</evidence>
<feature type="domain" description="4Fe-4S Mo/W bis-MGD-type" evidence="15">
    <location>
        <begin position="223"/>
        <end position="279"/>
    </location>
</feature>
<dbReference type="NCBIfam" id="TIGR01973">
    <property type="entry name" value="NuoG"/>
    <property type="match status" value="1"/>
</dbReference>
<keyword evidence="6 13" id="KW-0479">Metal-binding</keyword>
<comment type="function">
    <text evidence="13">NDH-1 shuttles electrons from NADH, via FMN and iron-sulfur (Fe-S) centers, to quinones in the respiratory chain. Couples the redox reaction to proton translocation (for every two electrons transferred, four hydrogen ions are translocated across the cytoplasmic membrane), and thus conserves the redox energy in a proton gradient.</text>
</comment>
<comment type="cofactor">
    <cofactor evidence="13">
        <name>[2Fe-2S] cluster</name>
        <dbReference type="ChEBI" id="CHEBI:190135"/>
    </cofactor>
    <text evidence="13">Binds 1 [2Fe-2S] cluster per subunit.</text>
</comment>
<comment type="similarity">
    <text evidence="2 13">Belongs to the complex I 75 kDa subunit family.</text>
</comment>
<dbReference type="InterPro" id="IPR036010">
    <property type="entry name" value="2Fe-2S_ferredoxin-like_sf"/>
</dbReference>
<dbReference type="InterPro" id="IPR050123">
    <property type="entry name" value="Prok_molybdopt-oxidoreductase"/>
</dbReference>
<dbReference type="GO" id="GO:0003954">
    <property type="term" value="F:NADH dehydrogenase activity"/>
    <property type="evidence" value="ECO:0007669"/>
    <property type="project" value="TreeGrafter"/>
</dbReference>
<dbReference type="InterPro" id="IPR000283">
    <property type="entry name" value="NADH_UbQ_OxRdtase_75kDa_su_CS"/>
</dbReference>
<dbReference type="CDD" id="cd02771">
    <property type="entry name" value="MopB_NDH-1_NuoG2-N7"/>
    <property type="match status" value="1"/>
</dbReference>
<dbReference type="GO" id="GO:0008137">
    <property type="term" value="F:NADH dehydrogenase (ubiquinone) activity"/>
    <property type="evidence" value="ECO:0007669"/>
    <property type="project" value="UniProtKB-UniRule"/>
</dbReference>
<evidence type="ECO:0000256" key="12">
    <source>
        <dbReference type="ARBA" id="ARBA00047712"/>
    </source>
</evidence>
<dbReference type="PROSITE" id="PS51085">
    <property type="entry name" value="2FE2S_FER_2"/>
    <property type="match status" value="1"/>
</dbReference>
<organism evidence="17 18">
    <name type="scientific">Buchnera aphidicola</name>
    <name type="common">Stegophylla sp.</name>
    <dbReference type="NCBI Taxonomy" id="2315800"/>
    <lineage>
        <taxon>Bacteria</taxon>
        <taxon>Pseudomonadati</taxon>
        <taxon>Pseudomonadota</taxon>
        <taxon>Gammaproteobacteria</taxon>
        <taxon>Enterobacterales</taxon>
        <taxon>Erwiniaceae</taxon>
        <taxon>Buchnera</taxon>
    </lineage>
</organism>
<dbReference type="SMART" id="SM00929">
    <property type="entry name" value="NADH-G_4Fe-4S_3"/>
    <property type="match status" value="1"/>
</dbReference>
<keyword evidence="4 13" id="KW-0001">2Fe-2S</keyword>
<dbReference type="InterPro" id="IPR010228">
    <property type="entry name" value="NADH_UbQ_OxRdtase_Gsu"/>
</dbReference>
<dbReference type="InterPro" id="IPR006963">
    <property type="entry name" value="Mopterin_OxRdtase_4Fe-4S_dom"/>
</dbReference>
<dbReference type="PROSITE" id="PS51669">
    <property type="entry name" value="4FE4S_MOW_BIS_MGD"/>
    <property type="match status" value="1"/>
</dbReference>
<dbReference type="OrthoDB" id="9810782at2"/>
<dbReference type="Pfam" id="PF00384">
    <property type="entry name" value="Molybdopterin"/>
    <property type="match status" value="1"/>
</dbReference>
<evidence type="ECO:0000256" key="5">
    <source>
        <dbReference type="ARBA" id="ARBA00022719"/>
    </source>
</evidence>
<evidence type="ECO:0000256" key="10">
    <source>
        <dbReference type="ARBA" id="ARBA00023027"/>
    </source>
</evidence>
<dbReference type="Gene3D" id="3.30.200.210">
    <property type="match status" value="1"/>
</dbReference>
<evidence type="ECO:0000259" key="14">
    <source>
        <dbReference type="PROSITE" id="PS51085"/>
    </source>
</evidence>
<proteinExistence type="inferred from homology"/>
<keyword evidence="18" id="KW-1185">Reference proteome</keyword>
<dbReference type="PANTHER" id="PTHR43105">
    <property type="entry name" value="RESPIRATORY NITRATE REDUCTASE"/>
    <property type="match status" value="1"/>
</dbReference>
<evidence type="ECO:0000256" key="9">
    <source>
        <dbReference type="ARBA" id="ARBA00023014"/>
    </source>
</evidence>